<evidence type="ECO:0000313" key="1">
    <source>
        <dbReference type="EMBL" id="HAE46885.1"/>
    </source>
</evidence>
<name>A0A3B9IGF5_9PROT</name>
<keyword evidence="1" id="KW-0560">Oxidoreductase</keyword>
<dbReference type="AlphaFoldDB" id="A0A3B9IGF5"/>
<sequence>AGGEGRIHVNVLWEMGGAETVLQGVLEGAKGLIHGVTCGAGMPYRVAQIAAEHGVYYYPIVSSARAFRALWKRAYHRFAEYLGGVVYEDPWLAGGHN</sequence>
<keyword evidence="1" id="KW-0503">Monooxygenase</keyword>
<accession>A0A3B9IGF5</accession>
<evidence type="ECO:0000313" key="2">
    <source>
        <dbReference type="Proteomes" id="UP000257706"/>
    </source>
</evidence>
<reference evidence="1 2" key="1">
    <citation type="journal article" date="2018" name="Nat. Biotechnol.">
        <title>A standardized bacterial taxonomy based on genome phylogeny substantially revises the tree of life.</title>
        <authorList>
            <person name="Parks D.H."/>
            <person name="Chuvochina M."/>
            <person name="Waite D.W."/>
            <person name="Rinke C."/>
            <person name="Skarshewski A."/>
            <person name="Chaumeil P.A."/>
            <person name="Hugenholtz P."/>
        </authorList>
    </citation>
    <scope>NUCLEOTIDE SEQUENCE [LARGE SCALE GENOMIC DNA]</scope>
    <source>
        <strain evidence="1">UBA8739</strain>
    </source>
</reference>
<feature type="non-terminal residue" evidence="1">
    <location>
        <position position="97"/>
    </location>
</feature>
<dbReference type="GO" id="GO:0004497">
    <property type="term" value="F:monooxygenase activity"/>
    <property type="evidence" value="ECO:0007669"/>
    <property type="project" value="UniProtKB-KW"/>
</dbReference>
<comment type="caution">
    <text evidence="1">The sequence shown here is derived from an EMBL/GenBank/DDBJ whole genome shotgun (WGS) entry which is preliminary data.</text>
</comment>
<gene>
    <name evidence="1" type="ORF">DCK97_05640</name>
</gene>
<proteinExistence type="predicted"/>
<dbReference type="EMBL" id="DMAI01000091">
    <property type="protein sequence ID" value="HAE46885.1"/>
    <property type="molecule type" value="Genomic_DNA"/>
</dbReference>
<feature type="non-terminal residue" evidence="1">
    <location>
        <position position="1"/>
    </location>
</feature>
<dbReference type="Proteomes" id="UP000257706">
    <property type="component" value="Unassembled WGS sequence"/>
</dbReference>
<protein>
    <submittedName>
        <fullName evidence="1">Nitronate monooxygenase</fullName>
    </submittedName>
</protein>
<organism evidence="1 2">
    <name type="scientific">Tistrella mobilis</name>
    <dbReference type="NCBI Taxonomy" id="171437"/>
    <lineage>
        <taxon>Bacteria</taxon>
        <taxon>Pseudomonadati</taxon>
        <taxon>Pseudomonadota</taxon>
        <taxon>Alphaproteobacteria</taxon>
        <taxon>Geminicoccales</taxon>
        <taxon>Geminicoccaceae</taxon>
        <taxon>Tistrella</taxon>
    </lineage>
</organism>